<evidence type="ECO:0000313" key="3">
    <source>
        <dbReference type="Proteomes" id="UP001054837"/>
    </source>
</evidence>
<evidence type="ECO:0000313" key="2">
    <source>
        <dbReference type="EMBL" id="GIY19216.1"/>
    </source>
</evidence>
<organism evidence="2 3">
    <name type="scientific">Caerostris darwini</name>
    <dbReference type="NCBI Taxonomy" id="1538125"/>
    <lineage>
        <taxon>Eukaryota</taxon>
        <taxon>Metazoa</taxon>
        <taxon>Ecdysozoa</taxon>
        <taxon>Arthropoda</taxon>
        <taxon>Chelicerata</taxon>
        <taxon>Arachnida</taxon>
        <taxon>Araneae</taxon>
        <taxon>Araneomorphae</taxon>
        <taxon>Entelegynae</taxon>
        <taxon>Araneoidea</taxon>
        <taxon>Araneidae</taxon>
        <taxon>Caerostris</taxon>
    </lineage>
</organism>
<accession>A0AAV4RE27</accession>
<proteinExistence type="predicted"/>
<dbReference type="AlphaFoldDB" id="A0AAV4RE27"/>
<dbReference type="Proteomes" id="UP001054837">
    <property type="component" value="Unassembled WGS sequence"/>
</dbReference>
<evidence type="ECO:0000256" key="1">
    <source>
        <dbReference type="SAM" id="MobiDB-lite"/>
    </source>
</evidence>
<gene>
    <name evidence="2" type="ORF">CDAR_10191</name>
</gene>
<name>A0AAV4RE27_9ARAC</name>
<protein>
    <submittedName>
        <fullName evidence="2">Uncharacterized protein</fullName>
    </submittedName>
</protein>
<keyword evidence="3" id="KW-1185">Reference proteome</keyword>
<sequence>MYETSWTNLYRSGLLSTDYSQWLLLMAHIEKIVIDSTASTPSFVMVPDRMEQDGSTIHGRRTAASGLSFHQSVPNAMYHQDNTPPSKCILLITPHFTNAMPLSEKTEANRNTKTKTAYHPICPARRKTLHRFTPTLISRDTGSTHPSTNPHPNVLSNS</sequence>
<reference evidence="2 3" key="1">
    <citation type="submission" date="2021-06" db="EMBL/GenBank/DDBJ databases">
        <title>Caerostris darwini draft genome.</title>
        <authorList>
            <person name="Kono N."/>
            <person name="Arakawa K."/>
        </authorList>
    </citation>
    <scope>NUCLEOTIDE SEQUENCE [LARGE SCALE GENOMIC DNA]</scope>
</reference>
<feature type="region of interest" description="Disordered" evidence="1">
    <location>
        <begin position="137"/>
        <end position="158"/>
    </location>
</feature>
<dbReference type="EMBL" id="BPLQ01006028">
    <property type="protein sequence ID" value="GIY19216.1"/>
    <property type="molecule type" value="Genomic_DNA"/>
</dbReference>
<comment type="caution">
    <text evidence="2">The sequence shown here is derived from an EMBL/GenBank/DDBJ whole genome shotgun (WGS) entry which is preliminary data.</text>
</comment>